<organism evidence="1 2">
    <name type="scientific">Streptomyces tremellae</name>
    <dbReference type="NCBI Taxonomy" id="1124239"/>
    <lineage>
        <taxon>Bacteria</taxon>
        <taxon>Bacillati</taxon>
        <taxon>Actinomycetota</taxon>
        <taxon>Actinomycetes</taxon>
        <taxon>Kitasatosporales</taxon>
        <taxon>Streptomycetaceae</taxon>
        <taxon>Streptomyces</taxon>
    </lineage>
</organism>
<evidence type="ECO:0000313" key="1">
    <source>
        <dbReference type="EMBL" id="GAA3727494.1"/>
    </source>
</evidence>
<keyword evidence="2" id="KW-1185">Reference proteome</keyword>
<dbReference type="EMBL" id="BAABEP010000014">
    <property type="protein sequence ID" value="GAA3727494.1"/>
    <property type="molecule type" value="Genomic_DNA"/>
</dbReference>
<comment type="caution">
    <text evidence="1">The sequence shown here is derived from an EMBL/GenBank/DDBJ whole genome shotgun (WGS) entry which is preliminary data.</text>
</comment>
<accession>A0ABP7EZU1</accession>
<evidence type="ECO:0000313" key="2">
    <source>
        <dbReference type="Proteomes" id="UP001499884"/>
    </source>
</evidence>
<proteinExistence type="predicted"/>
<protein>
    <submittedName>
        <fullName evidence="1">Uncharacterized protein</fullName>
    </submittedName>
</protein>
<gene>
    <name evidence="1" type="ORF">GCM10023082_26830</name>
</gene>
<dbReference type="Pfam" id="PF21848">
    <property type="entry name" value="DUF6907"/>
    <property type="match status" value="1"/>
</dbReference>
<name>A0ABP7EZU1_9ACTN</name>
<dbReference type="Proteomes" id="UP001499884">
    <property type="component" value="Unassembled WGS sequence"/>
</dbReference>
<dbReference type="InterPro" id="IPR054202">
    <property type="entry name" value="DUF6907"/>
</dbReference>
<reference evidence="2" key="1">
    <citation type="journal article" date="2019" name="Int. J. Syst. Evol. Microbiol.">
        <title>The Global Catalogue of Microorganisms (GCM) 10K type strain sequencing project: providing services to taxonomists for standard genome sequencing and annotation.</title>
        <authorList>
            <consortium name="The Broad Institute Genomics Platform"/>
            <consortium name="The Broad Institute Genome Sequencing Center for Infectious Disease"/>
            <person name="Wu L."/>
            <person name="Ma J."/>
        </authorList>
    </citation>
    <scope>NUCLEOTIDE SEQUENCE [LARGE SCALE GENOMIC DNA]</scope>
    <source>
        <strain evidence="2">JCM 30846</strain>
    </source>
</reference>
<sequence length="119" mass="13010">MSGQRTVTVHTLDHGPVTLTCPTWCTGEHEQGGYRADIEHIGPARLCTWRGYDIAIAELAQAPYGTLSHIRASVDIGDMSKALEPDELRQLGAELIRYASELHALAAQLTDLRTRGGTR</sequence>
<dbReference type="RefSeq" id="WP_345645801.1">
    <property type="nucleotide sequence ID" value="NZ_BAABEP010000014.1"/>
</dbReference>